<feature type="transmembrane region" description="Helical" evidence="2">
    <location>
        <begin position="75"/>
        <end position="99"/>
    </location>
</feature>
<gene>
    <name evidence="4" type="ORF">MMIC_P0204</name>
</gene>
<comment type="caution">
    <text evidence="4">The sequence shown here is derived from an EMBL/GenBank/DDBJ whole genome shotgun (WGS) entry which is preliminary data.</text>
</comment>
<keyword evidence="5" id="KW-1185">Reference proteome</keyword>
<feature type="region of interest" description="Disordered" evidence="1">
    <location>
        <begin position="229"/>
        <end position="251"/>
    </location>
</feature>
<keyword evidence="2" id="KW-0812">Transmembrane</keyword>
<protein>
    <recommendedName>
        <fullName evidence="3">Urease accessory protein UreH-like transmembrane domain-containing protein</fullName>
    </recommendedName>
</protein>
<dbReference type="PANTHER" id="PTHR42208:SF1">
    <property type="entry name" value="HEAVY METAL TRANSPORTER"/>
    <property type="match status" value="1"/>
</dbReference>
<dbReference type="Proteomes" id="UP000231632">
    <property type="component" value="Unassembled WGS sequence"/>
</dbReference>
<evidence type="ECO:0000259" key="3">
    <source>
        <dbReference type="Pfam" id="PF13386"/>
    </source>
</evidence>
<proteinExistence type="predicted"/>
<feature type="domain" description="Urease accessory protein UreH-like transmembrane" evidence="3">
    <location>
        <begin position="6"/>
        <end position="208"/>
    </location>
</feature>
<keyword evidence="2" id="KW-1133">Transmembrane helix</keyword>
<feature type="transmembrane region" description="Helical" evidence="2">
    <location>
        <begin position="129"/>
        <end position="150"/>
    </location>
</feature>
<dbReference type="EMBL" id="BDFD01000001">
    <property type="protein sequence ID" value="GAV19271.1"/>
    <property type="molecule type" value="Genomic_DNA"/>
</dbReference>
<accession>A0A1L8CK52</accession>
<dbReference type="OrthoDB" id="9798690at2"/>
<feature type="transmembrane region" description="Helical" evidence="2">
    <location>
        <begin position="41"/>
        <end position="63"/>
    </location>
</feature>
<sequence>METILIAFSVGFLGSMHCIGMCGGLVSALSMTRPRVWWSGLSAYQFGRIITYSILGLISGWIGTSLKQIGGFDQVQFVLTLLAGLIMITFGLNLAGWMADPLSRISTRAIGGLGLVRRIKSAASKSTPVSWFGIGLANGLLPCGLVYAAIGLSIASGGIAEAGLSMFAFGLGTIPAMMVAPALVRILAAKRRGLVMKVLGIIVIVLGLFTMIRGTGLMHLLHGSGAGHEPVAHQMQQPSKPQGPAMNYDPMGYDMPGSHQH</sequence>
<organism evidence="4 5">
    <name type="scientific">Mariprofundus micogutta</name>
    <dbReference type="NCBI Taxonomy" id="1921010"/>
    <lineage>
        <taxon>Bacteria</taxon>
        <taxon>Pseudomonadati</taxon>
        <taxon>Pseudomonadota</taxon>
        <taxon>Candidatius Mariprofundia</taxon>
        <taxon>Mariprofundales</taxon>
        <taxon>Mariprofundaceae</taxon>
        <taxon>Mariprofundus</taxon>
    </lineage>
</organism>
<evidence type="ECO:0000256" key="2">
    <source>
        <dbReference type="SAM" id="Phobius"/>
    </source>
</evidence>
<evidence type="ECO:0000313" key="5">
    <source>
        <dbReference type="Proteomes" id="UP000231632"/>
    </source>
</evidence>
<reference evidence="4 5" key="1">
    <citation type="journal article" date="2017" name="Arch. Microbiol.">
        <title>Mariprofundus micogutta sp. nov., a novel iron-oxidizing zetaproteobacterium isolated from a deep-sea hydrothermal field at the Bayonnaise knoll of the Izu-Ogasawara arc, and a description of Mariprofundales ord. nov. and Zetaproteobacteria classis nov.</title>
        <authorList>
            <person name="Makita H."/>
            <person name="Tanaka E."/>
            <person name="Mitsunobu S."/>
            <person name="Miyazaki M."/>
            <person name="Nunoura T."/>
            <person name="Uematsu K."/>
            <person name="Takaki Y."/>
            <person name="Nishi S."/>
            <person name="Shimamura S."/>
            <person name="Takai K."/>
        </authorList>
    </citation>
    <scope>NUCLEOTIDE SEQUENCE [LARGE SCALE GENOMIC DNA]</scope>
    <source>
        <strain evidence="4 5">ET2</strain>
    </source>
</reference>
<name>A0A1L8CK52_9PROT</name>
<feature type="transmembrane region" description="Helical" evidence="2">
    <location>
        <begin position="194"/>
        <end position="212"/>
    </location>
</feature>
<feature type="transmembrane region" description="Helical" evidence="2">
    <location>
        <begin position="6"/>
        <end position="29"/>
    </location>
</feature>
<dbReference type="Pfam" id="PF13386">
    <property type="entry name" value="DsbD_2"/>
    <property type="match status" value="1"/>
</dbReference>
<dbReference type="PANTHER" id="PTHR42208">
    <property type="entry name" value="HEAVY METAL TRANSPORTER-RELATED"/>
    <property type="match status" value="1"/>
</dbReference>
<dbReference type="AlphaFoldDB" id="A0A1L8CK52"/>
<evidence type="ECO:0000256" key="1">
    <source>
        <dbReference type="SAM" id="MobiDB-lite"/>
    </source>
</evidence>
<evidence type="ECO:0000313" key="4">
    <source>
        <dbReference type="EMBL" id="GAV19271.1"/>
    </source>
</evidence>
<keyword evidence="2" id="KW-0472">Membrane</keyword>
<dbReference type="InterPro" id="IPR039447">
    <property type="entry name" value="UreH-like_TM_dom"/>
</dbReference>
<dbReference type="STRING" id="1921010.MMIC_P0204"/>
<feature type="transmembrane region" description="Helical" evidence="2">
    <location>
        <begin position="162"/>
        <end position="187"/>
    </location>
</feature>